<evidence type="ECO:0000313" key="2">
    <source>
        <dbReference type="Proteomes" id="UP000292985"/>
    </source>
</evidence>
<dbReference type="EMBL" id="RCYA01000004">
    <property type="protein sequence ID" value="RYT43959.1"/>
    <property type="molecule type" value="Genomic_DNA"/>
</dbReference>
<keyword evidence="2" id="KW-1185">Reference proteome</keyword>
<comment type="caution">
    <text evidence="1">The sequence shown here is derived from an EMBL/GenBank/DDBJ whole genome shotgun (WGS) entry which is preliminary data.</text>
</comment>
<sequence length="214" mass="23876">MDKDTKRGSALVSALKSDSLVDLTKEYAELGIDSLIESNTLESIPFVNTAVGLYKAAGSVRDHLFTDKIVRFLTQFADLTDAERINMTERLNEDDKYAGKAGARLIEIIDRMESEDKPEMAAEFLKAFSREEIDFDVLRRLLVALERVPAFDIKELAYFSEADYQITRNMDEFLLLALVNAGLGQNNGGFDGGAIIPTKLCKIFVEAGKLKKTH</sequence>
<dbReference type="Proteomes" id="UP000292985">
    <property type="component" value="Unassembled WGS sequence"/>
</dbReference>
<evidence type="ECO:0000313" key="1">
    <source>
        <dbReference type="EMBL" id="RYT43959.1"/>
    </source>
</evidence>
<gene>
    <name evidence="1" type="ORF">EAJ18_11860</name>
</gene>
<reference evidence="1 2" key="1">
    <citation type="journal article" date="2019" name="Science, e1252229">
        <title>Invertible promoters mediate bacterial phase variation, antibiotic resistance, and host adaptation in the gut.</title>
        <authorList>
            <person name="Jiang X."/>
            <person name="Hall A.B."/>
            <person name="Arthur T.D."/>
            <person name="Plichta D.R."/>
            <person name="Covington C.T."/>
            <person name="Poyet M."/>
            <person name="Crothers J."/>
            <person name="Moses P.L."/>
            <person name="Tolonen A.C."/>
            <person name="Vlamakis H."/>
            <person name="Alm E.J."/>
            <person name="Xavier R.J."/>
        </authorList>
    </citation>
    <scope>NUCLEOTIDE SEQUENCE [LARGE SCALE GENOMIC DNA]</scope>
    <source>
        <strain evidence="2">ca_0067</strain>
    </source>
</reference>
<organism evidence="1 2">
    <name type="scientific">Citrobacter amalonaticus</name>
    <dbReference type="NCBI Taxonomy" id="35703"/>
    <lineage>
        <taxon>Bacteria</taxon>
        <taxon>Pseudomonadati</taxon>
        <taxon>Pseudomonadota</taxon>
        <taxon>Gammaproteobacteria</taxon>
        <taxon>Enterobacterales</taxon>
        <taxon>Enterobacteriaceae</taxon>
        <taxon>Citrobacter</taxon>
    </lineage>
</organism>
<dbReference type="RefSeq" id="WP_130097725.1">
    <property type="nucleotide sequence ID" value="NZ_RCYA01000004.1"/>
</dbReference>
<name>A0ABY0HXE6_CITAM</name>
<protein>
    <submittedName>
        <fullName evidence="1">Uncharacterized protein</fullName>
    </submittedName>
</protein>
<accession>A0ABY0HXE6</accession>
<proteinExistence type="predicted"/>